<dbReference type="Gene3D" id="1.25.10.10">
    <property type="entry name" value="Leucine-rich Repeat Variant"/>
    <property type="match status" value="4"/>
</dbReference>
<dbReference type="PANTHER" id="PTHR46043">
    <property type="entry name" value="ARM REPEAT SUPERFAMILY PROTEIN"/>
    <property type="match status" value="1"/>
</dbReference>
<evidence type="ECO:0000259" key="2">
    <source>
        <dbReference type="Pfam" id="PF23005"/>
    </source>
</evidence>
<feature type="domain" description="DUF7032" evidence="2">
    <location>
        <begin position="15"/>
        <end position="120"/>
    </location>
</feature>
<dbReference type="PANTHER" id="PTHR46043:SF13">
    <property type="entry name" value="ARM REPEAT SUPERFAMILY PROTEIN"/>
    <property type="match status" value="1"/>
</dbReference>
<reference evidence="3 4" key="1">
    <citation type="journal article" date="2024" name="Plant Biotechnol. J.">
        <title>Dendrobium thyrsiflorum genome and its molecular insights into genes involved in important horticultural traits.</title>
        <authorList>
            <person name="Chen B."/>
            <person name="Wang J.Y."/>
            <person name="Zheng P.J."/>
            <person name="Li K.L."/>
            <person name="Liang Y.M."/>
            <person name="Chen X.F."/>
            <person name="Zhang C."/>
            <person name="Zhao X."/>
            <person name="He X."/>
            <person name="Zhang G.Q."/>
            <person name="Liu Z.J."/>
            <person name="Xu Q."/>
        </authorList>
    </citation>
    <scope>NUCLEOTIDE SEQUENCE [LARGE SCALE GENOMIC DNA]</scope>
    <source>
        <strain evidence="3">GZMU011</strain>
    </source>
</reference>
<organism evidence="3 4">
    <name type="scientific">Dendrobium thyrsiflorum</name>
    <name type="common">Pinecone-like raceme dendrobium</name>
    <name type="synonym">Orchid</name>
    <dbReference type="NCBI Taxonomy" id="117978"/>
    <lineage>
        <taxon>Eukaryota</taxon>
        <taxon>Viridiplantae</taxon>
        <taxon>Streptophyta</taxon>
        <taxon>Embryophyta</taxon>
        <taxon>Tracheophyta</taxon>
        <taxon>Spermatophyta</taxon>
        <taxon>Magnoliopsida</taxon>
        <taxon>Liliopsida</taxon>
        <taxon>Asparagales</taxon>
        <taxon>Orchidaceae</taxon>
        <taxon>Epidendroideae</taxon>
        <taxon>Malaxideae</taxon>
        <taxon>Dendrobiinae</taxon>
        <taxon>Dendrobium</taxon>
    </lineage>
</organism>
<evidence type="ECO:0000313" key="3">
    <source>
        <dbReference type="EMBL" id="KAL0924101.1"/>
    </source>
</evidence>
<dbReference type="Proteomes" id="UP001552299">
    <property type="component" value="Unassembled WGS sequence"/>
</dbReference>
<dbReference type="AlphaFoldDB" id="A0ABD0VMS8"/>
<gene>
    <name evidence="3" type="ORF">M5K25_004907</name>
</gene>
<accession>A0ABD0VMS8</accession>
<dbReference type="PROSITE" id="PS50176">
    <property type="entry name" value="ARM_REPEAT"/>
    <property type="match status" value="1"/>
</dbReference>
<comment type="caution">
    <text evidence="3">The sequence shown here is derived from an EMBL/GenBank/DDBJ whole genome shotgun (WGS) entry which is preliminary data.</text>
</comment>
<dbReference type="InterPro" id="IPR054296">
    <property type="entry name" value="DUF7032"/>
</dbReference>
<dbReference type="InterPro" id="IPR000225">
    <property type="entry name" value="Armadillo"/>
</dbReference>
<dbReference type="InterPro" id="IPR016024">
    <property type="entry name" value="ARM-type_fold"/>
</dbReference>
<dbReference type="InterPro" id="IPR011989">
    <property type="entry name" value="ARM-like"/>
</dbReference>
<sequence length="668" mass="72652">MKPPENHQSQHLDECRHLLSSLSESIPAVRSFLGRWAAVSATLGRLRPAVDEIAGLPANKLSDDLLCFLSQTLALTLSISNQCRNPDPPAGRLQTQSELAAAAASLDQLAADADFLLRSGALLDPFSPPSSSSRRENLRAEAQSVMIRLQIGTVASRISALDSLMSILNGDDKNVMIAAAQGLVPALVRLLDFASLSHPEVREKAVAAIARVSSLESCRHLLTSEAAFLFSHLSRVLIEPDGVGSTKEKACFALQALTIQKDIAMTVGTNGTISILLDTCRSGTPPAQAAAAGVLKNLAAVPELRQKLIEENAVPVFVRVLQSGTILARQNSIFCLSNLTTGEDNQTIKLAIFQQGVLDCIRDYWEAPALDNRDLEPAIRLLRNLSSSSVFSEIILSSGFLPRIILALDSSSAGTRIEAIRAVSELALFCTNKEGVEYAMPKIVRMLEAKGAEEKEAAVEALASMMTFSVCRRLMRKNEKGILNLIMLLNSSLEKKHIVTVLLAVAQSRRCRKLMVASGARGLLPWLVSMEVEGAKKLSELLAKGNQTAPKHFSSELLCGDISVWYQVNGCRNIPQSSDPDDDRSLDVVSAAQASITRQLNELRADFFCISTELCNKMLDLKASVSTVPGLGQSQLALRVPQGKAFLWRTTVWRYIIFYLFITKFFNT</sequence>
<dbReference type="EMBL" id="JANQDX010000005">
    <property type="protein sequence ID" value="KAL0924101.1"/>
    <property type="molecule type" value="Genomic_DNA"/>
</dbReference>
<protein>
    <recommendedName>
        <fullName evidence="2">DUF7032 domain-containing protein</fullName>
    </recommendedName>
</protein>
<feature type="repeat" description="ARM" evidence="1">
    <location>
        <begin position="182"/>
        <end position="227"/>
    </location>
</feature>
<dbReference type="SMART" id="SM00185">
    <property type="entry name" value="ARM"/>
    <property type="match status" value="5"/>
</dbReference>
<dbReference type="Pfam" id="PF23005">
    <property type="entry name" value="DUF7032"/>
    <property type="match status" value="1"/>
</dbReference>
<proteinExistence type="predicted"/>
<dbReference type="SUPFAM" id="SSF48371">
    <property type="entry name" value="ARM repeat"/>
    <property type="match status" value="1"/>
</dbReference>
<evidence type="ECO:0000313" key="4">
    <source>
        <dbReference type="Proteomes" id="UP001552299"/>
    </source>
</evidence>
<evidence type="ECO:0000256" key="1">
    <source>
        <dbReference type="PROSITE-ProRule" id="PRU00259"/>
    </source>
</evidence>
<name>A0ABD0VMS8_DENTH</name>
<keyword evidence="4" id="KW-1185">Reference proteome</keyword>